<comment type="caution">
    <text evidence="1">The sequence shown here is derived from an EMBL/GenBank/DDBJ whole genome shotgun (WGS) entry which is preliminary data.</text>
</comment>
<reference evidence="1 2" key="1">
    <citation type="journal article" date="2015" name="Genome Announc.">
        <title>Expanding the biotechnology potential of lactobacilli through comparative genomics of 213 strains and associated genera.</title>
        <authorList>
            <person name="Sun Z."/>
            <person name="Harris H.M."/>
            <person name="McCann A."/>
            <person name="Guo C."/>
            <person name="Argimon S."/>
            <person name="Zhang W."/>
            <person name="Yang X."/>
            <person name="Jeffery I.B."/>
            <person name="Cooney J.C."/>
            <person name="Kagawa T.F."/>
            <person name="Liu W."/>
            <person name="Song Y."/>
            <person name="Salvetti E."/>
            <person name="Wrobel A."/>
            <person name="Rasinkangas P."/>
            <person name="Parkhill J."/>
            <person name="Rea M.C."/>
            <person name="O'Sullivan O."/>
            <person name="Ritari J."/>
            <person name="Douillard F.P."/>
            <person name="Paul Ross R."/>
            <person name="Yang R."/>
            <person name="Briner A.E."/>
            <person name="Felis G.E."/>
            <person name="de Vos W.M."/>
            <person name="Barrangou R."/>
            <person name="Klaenhammer T.R."/>
            <person name="Caufield P.W."/>
            <person name="Cui Y."/>
            <person name="Zhang H."/>
            <person name="O'Toole P.W."/>
        </authorList>
    </citation>
    <scope>NUCLEOTIDE SEQUENCE [LARGE SCALE GENOMIC DNA]</scope>
    <source>
        <strain evidence="1 2">DSM 20515</strain>
    </source>
</reference>
<protein>
    <submittedName>
        <fullName evidence="1">Uncharacterized protein</fullName>
    </submittedName>
</protein>
<organism evidence="1 2">
    <name type="scientific">Secundilactobacillus collinoides DSM 20515 = JCM 1123</name>
    <dbReference type="NCBI Taxonomy" id="1423733"/>
    <lineage>
        <taxon>Bacteria</taxon>
        <taxon>Bacillati</taxon>
        <taxon>Bacillota</taxon>
        <taxon>Bacilli</taxon>
        <taxon>Lactobacillales</taxon>
        <taxon>Lactobacillaceae</taxon>
        <taxon>Secundilactobacillus</taxon>
    </lineage>
</organism>
<proteinExistence type="predicted"/>
<dbReference type="STRING" id="33960.TY91_07065"/>
<evidence type="ECO:0000313" key="1">
    <source>
        <dbReference type="EMBL" id="KRM77141.1"/>
    </source>
</evidence>
<evidence type="ECO:0000313" key="2">
    <source>
        <dbReference type="Proteomes" id="UP000051845"/>
    </source>
</evidence>
<gene>
    <name evidence="1" type="ORF">FC82_GL000379</name>
</gene>
<accession>A0A0R2BEM9</accession>
<dbReference type="EMBL" id="AYYR01000013">
    <property type="protein sequence ID" value="KRM77141.1"/>
    <property type="molecule type" value="Genomic_DNA"/>
</dbReference>
<name>A0A0R2BEM9_SECCO</name>
<dbReference type="Proteomes" id="UP000051845">
    <property type="component" value="Unassembled WGS sequence"/>
</dbReference>
<dbReference type="RefSeq" id="WP_054761339.1">
    <property type="nucleotide sequence ID" value="NZ_AYYR01000013.1"/>
</dbReference>
<dbReference type="AlphaFoldDB" id="A0A0R2BEM9"/>
<dbReference type="PATRIC" id="fig|1423733.4.peg.400"/>
<sequence>MPQSLLDQLQTVFETQQPVQLWLQEDADTSLDAATFRGLVIAVDDTAVEVFNEADETYRVYDRDIKRVTRLT</sequence>